<gene>
    <name evidence="2" type="ORF">BECKSD772E_GA0070983_101229</name>
    <name evidence="1" type="ORF">BECKSD772F_GA0070984_101230</name>
</gene>
<dbReference type="AlphaFoldDB" id="A0A450YJ32"/>
<organism evidence="2">
    <name type="scientific">Candidatus Kentrum sp. SD</name>
    <dbReference type="NCBI Taxonomy" id="2126332"/>
    <lineage>
        <taxon>Bacteria</taxon>
        <taxon>Pseudomonadati</taxon>
        <taxon>Pseudomonadota</taxon>
        <taxon>Gammaproteobacteria</taxon>
        <taxon>Candidatus Kentrum</taxon>
    </lineage>
</organism>
<evidence type="ECO:0000313" key="2">
    <source>
        <dbReference type="EMBL" id="VFK41521.1"/>
    </source>
</evidence>
<accession>A0A450YJ32</accession>
<protein>
    <submittedName>
        <fullName evidence="2">Uncharacterized protein</fullName>
    </submittedName>
</protein>
<proteinExistence type="predicted"/>
<dbReference type="EMBL" id="CAADFR010000012">
    <property type="protein sequence ID" value="VFK37219.1"/>
    <property type="molecule type" value="Genomic_DNA"/>
</dbReference>
<reference evidence="2" key="1">
    <citation type="submission" date="2019-02" db="EMBL/GenBank/DDBJ databases">
        <authorList>
            <person name="Gruber-Vodicka R. H."/>
            <person name="Seah K. B. B."/>
        </authorList>
    </citation>
    <scope>NUCLEOTIDE SEQUENCE</scope>
    <source>
        <strain evidence="2">BECK_S1320</strain>
        <strain evidence="1">BECK_S1321</strain>
    </source>
</reference>
<evidence type="ECO:0000313" key="1">
    <source>
        <dbReference type="EMBL" id="VFK37219.1"/>
    </source>
</evidence>
<name>A0A450YJ32_9GAMM</name>
<sequence length="78" mass="8904">MDIAEREAFGFISSADFPEESEKTTFWRKGGVLSLAKGSYTCFPASRIKRLSWQEKRQQRHFVQLGVILLVHIGKDSS</sequence>
<dbReference type="EMBL" id="CAADFU010000012">
    <property type="protein sequence ID" value="VFK41521.1"/>
    <property type="molecule type" value="Genomic_DNA"/>
</dbReference>